<proteinExistence type="predicted"/>
<accession>A0A1B9BUZ0</accession>
<organism evidence="1 2">
    <name type="scientific">Acidithiobacillus ferrivorans</name>
    <dbReference type="NCBI Taxonomy" id="160808"/>
    <lineage>
        <taxon>Bacteria</taxon>
        <taxon>Pseudomonadati</taxon>
        <taxon>Pseudomonadota</taxon>
        <taxon>Acidithiobacillia</taxon>
        <taxon>Acidithiobacillales</taxon>
        <taxon>Acidithiobacillaceae</taxon>
        <taxon>Acidithiobacillus</taxon>
    </lineage>
</organism>
<dbReference type="EMBL" id="MASQ01000140">
    <property type="protein sequence ID" value="OCB01490.1"/>
    <property type="molecule type" value="Genomic_DNA"/>
</dbReference>
<dbReference type="Proteomes" id="UP000093129">
    <property type="component" value="Unassembled WGS sequence"/>
</dbReference>
<reference evidence="1 2" key="1">
    <citation type="submission" date="2016-07" db="EMBL/GenBank/DDBJ databases">
        <title>Draft genome of a psychrotolerant acidophile Acidithiobacillus ferrivorans strain YL15.</title>
        <authorList>
            <person name="Peng T."/>
            <person name="Ma L."/>
            <person name="Nan M."/>
            <person name="An N."/>
            <person name="Wang M."/>
            <person name="Qiu G."/>
            <person name="Zeng W."/>
        </authorList>
    </citation>
    <scope>NUCLEOTIDE SEQUENCE [LARGE SCALE GENOMIC DNA]</scope>
    <source>
        <strain evidence="1 2">YL15</strain>
    </source>
</reference>
<name>A0A1B9BUZ0_9PROT</name>
<gene>
    <name evidence="1" type="ORF">BBC27_03775</name>
</gene>
<evidence type="ECO:0000313" key="2">
    <source>
        <dbReference type="Proteomes" id="UP000093129"/>
    </source>
</evidence>
<protein>
    <submittedName>
        <fullName evidence="1">Uncharacterized protein</fullName>
    </submittedName>
</protein>
<evidence type="ECO:0000313" key="1">
    <source>
        <dbReference type="EMBL" id="OCB01490.1"/>
    </source>
</evidence>
<comment type="caution">
    <text evidence="1">The sequence shown here is derived from an EMBL/GenBank/DDBJ whole genome shotgun (WGS) entry which is preliminary data.</text>
</comment>
<dbReference type="AlphaFoldDB" id="A0A1B9BUZ0"/>
<sequence length="86" mass="9559">MKPRFISLQPTFQRSTAPPVPQAIFQDSTAITGYWTMESQQPVPRPGQVLPSKAFADLLNRYLQSDLPSGCSAVAVEKMGRYLMLT</sequence>